<sequence length="329" mass="37116">MSTIRDVAKACHVSISTVSRALNGYNDISNETKKLVIDVARKLEYVPNRNAVELVKKNNKKLVIIARTLDEEYNLFDILRGLYNYAEEIDYEVLLFTLVTSIKKGKSYYEFCKENNIEGALMYGIHTNDPFMEELIRKDFPSVFIDCDVVSRNTGNISIDNYEAAYEEVSYLISRGCKNIVTIQGGKDSYVTKERVKGYKDALIDGGILLDETNIFYSDFSESVAESITLNIMKNKKIDSIFCGADSIAIGVYSALKKLNIVVPNDVSVVGFGDNSIAKNLTPSLTTIRQNMYEFGYSGGKLLYKLINNKKASNVIRIKYEFIKRESVI</sequence>
<dbReference type="InterPro" id="IPR010982">
    <property type="entry name" value="Lambda_DNA-bd_dom_sf"/>
</dbReference>
<dbReference type="InterPro" id="IPR028082">
    <property type="entry name" value="Peripla_BP_I"/>
</dbReference>
<accession>A0ABT4D859</accession>
<evidence type="ECO:0000313" key="5">
    <source>
        <dbReference type="EMBL" id="MCY6958499.1"/>
    </source>
</evidence>
<protein>
    <submittedName>
        <fullName evidence="5">LacI family DNA-binding transcriptional regulator</fullName>
    </submittedName>
</protein>
<keyword evidence="1" id="KW-0805">Transcription regulation</keyword>
<dbReference type="PANTHER" id="PTHR30146:SF109">
    <property type="entry name" value="HTH-TYPE TRANSCRIPTIONAL REGULATOR GALS"/>
    <property type="match status" value="1"/>
</dbReference>
<dbReference type="SMART" id="SM00354">
    <property type="entry name" value="HTH_LACI"/>
    <property type="match status" value="1"/>
</dbReference>
<dbReference type="CDD" id="cd01392">
    <property type="entry name" value="HTH_LacI"/>
    <property type="match status" value="1"/>
</dbReference>
<dbReference type="SUPFAM" id="SSF53822">
    <property type="entry name" value="Periplasmic binding protein-like I"/>
    <property type="match status" value="1"/>
</dbReference>
<name>A0ABT4D859_9CLOT</name>
<dbReference type="RefSeq" id="WP_268060913.1">
    <property type="nucleotide sequence ID" value="NZ_JAPQFJ010000006.1"/>
</dbReference>
<proteinExistence type="predicted"/>
<comment type="caution">
    <text evidence="5">The sequence shown here is derived from an EMBL/GenBank/DDBJ whole genome shotgun (WGS) entry which is preliminary data.</text>
</comment>
<dbReference type="InterPro" id="IPR046335">
    <property type="entry name" value="LacI/GalR-like_sensor"/>
</dbReference>
<dbReference type="EMBL" id="JAPQFJ010000006">
    <property type="protein sequence ID" value="MCY6958499.1"/>
    <property type="molecule type" value="Genomic_DNA"/>
</dbReference>
<dbReference type="PROSITE" id="PS50932">
    <property type="entry name" value="HTH_LACI_2"/>
    <property type="match status" value="1"/>
</dbReference>
<dbReference type="Gene3D" id="1.10.260.40">
    <property type="entry name" value="lambda repressor-like DNA-binding domains"/>
    <property type="match status" value="1"/>
</dbReference>
<evidence type="ECO:0000256" key="3">
    <source>
        <dbReference type="ARBA" id="ARBA00023163"/>
    </source>
</evidence>
<dbReference type="SUPFAM" id="SSF47413">
    <property type="entry name" value="lambda repressor-like DNA-binding domains"/>
    <property type="match status" value="1"/>
</dbReference>
<dbReference type="CDD" id="cd06267">
    <property type="entry name" value="PBP1_LacI_sugar_binding-like"/>
    <property type="match status" value="1"/>
</dbReference>
<evidence type="ECO:0000256" key="2">
    <source>
        <dbReference type="ARBA" id="ARBA00023125"/>
    </source>
</evidence>
<dbReference type="GO" id="GO:0003677">
    <property type="term" value="F:DNA binding"/>
    <property type="evidence" value="ECO:0007669"/>
    <property type="project" value="UniProtKB-KW"/>
</dbReference>
<organism evidence="5 6">
    <name type="scientific">Clostridium brassicae</name>
    <dbReference type="NCBI Taxonomy" id="2999072"/>
    <lineage>
        <taxon>Bacteria</taxon>
        <taxon>Bacillati</taxon>
        <taxon>Bacillota</taxon>
        <taxon>Clostridia</taxon>
        <taxon>Eubacteriales</taxon>
        <taxon>Clostridiaceae</taxon>
        <taxon>Clostridium</taxon>
    </lineage>
</organism>
<dbReference type="Pfam" id="PF00356">
    <property type="entry name" value="LacI"/>
    <property type="match status" value="1"/>
</dbReference>
<gene>
    <name evidence="5" type="ORF">OW729_07775</name>
</gene>
<dbReference type="Proteomes" id="UP001144612">
    <property type="component" value="Unassembled WGS sequence"/>
</dbReference>
<dbReference type="InterPro" id="IPR000843">
    <property type="entry name" value="HTH_LacI"/>
</dbReference>
<feature type="domain" description="HTH lacI-type" evidence="4">
    <location>
        <begin position="2"/>
        <end position="56"/>
    </location>
</feature>
<keyword evidence="2 5" id="KW-0238">DNA-binding</keyword>
<dbReference type="Pfam" id="PF13377">
    <property type="entry name" value="Peripla_BP_3"/>
    <property type="match status" value="1"/>
</dbReference>
<evidence type="ECO:0000259" key="4">
    <source>
        <dbReference type="PROSITE" id="PS50932"/>
    </source>
</evidence>
<dbReference type="PANTHER" id="PTHR30146">
    <property type="entry name" value="LACI-RELATED TRANSCRIPTIONAL REPRESSOR"/>
    <property type="match status" value="1"/>
</dbReference>
<keyword evidence="6" id="KW-1185">Reference proteome</keyword>
<reference evidence="5" key="1">
    <citation type="submission" date="2022-12" db="EMBL/GenBank/DDBJ databases">
        <title>Clostridium sp. nov., isolated from industrial wastewater.</title>
        <authorList>
            <person name="Jiayan W."/>
        </authorList>
    </citation>
    <scope>NUCLEOTIDE SEQUENCE</scope>
    <source>
        <strain evidence="5">ZC22-4</strain>
    </source>
</reference>
<evidence type="ECO:0000256" key="1">
    <source>
        <dbReference type="ARBA" id="ARBA00023015"/>
    </source>
</evidence>
<keyword evidence="3" id="KW-0804">Transcription</keyword>
<evidence type="ECO:0000313" key="6">
    <source>
        <dbReference type="Proteomes" id="UP001144612"/>
    </source>
</evidence>
<dbReference type="Gene3D" id="3.40.50.2300">
    <property type="match status" value="2"/>
</dbReference>